<dbReference type="AlphaFoldDB" id="A3IIL2"/>
<reference evidence="1 2" key="1">
    <citation type="submission" date="2007-03" db="EMBL/GenBank/DDBJ databases">
        <authorList>
            <person name="Stal L."/>
            <person name="Ferriera S."/>
            <person name="Johnson J."/>
            <person name="Kravitz S."/>
            <person name="Beeson K."/>
            <person name="Sutton G."/>
            <person name="Rogers Y.-H."/>
            <person name="Friedman R."/>
            <person name="Frazier M."/>
            <person name="Venter J.C."/>
        </authorList>
    </citation>
    <scope>NUCLEOTIDE SEQUENCE [LARGE SCALE GENOMIC DNA]</scope>
    <source>
        <strain evidence="1 2">CCY0110</strain>
    </source>
</reference>
<evidence type="ECO:0000313" key="1">
    <source>
        <dbReference type="EMBL" id="EAZ93644.1"/>
    </source>
</evidence>
<proteinExistence type="predicted"/>
<protein>
    <submittedName>
        <fullName evidence="1">Uncharacterized protein</fullName>
    </submittedName>
</protein>
<comment type="caution">
    <text evidence="1">The sequence shown here is derived from an EMBL/GenBank/DDBJ whole genome shotgun (WGS) entry which is preliminary data.</text>
</comment>
<dbReference type="Proteomes" id="UP000003781">
    <property type="component" value="Unassembled WGS sequence"/>
</dbReference>
<evidence type="ECO:0000313" key="2">
    <source>
        <dbReference type="Proteomes" id="UP000003781"/>
    </source>
</evidence>
<gene>
    <name evidence="1" type="ORF">CY0110_17652</name>
</gene>
<dbReference type="EMBL" id="AAXW01000002">
    <property type="protein sequence ID" value="EAZ93644.1"/>
    <property type="molecule type" value="Genomic_DNA"/>
</dbReference>
<organism evidence="1 2">
    <name type="scientific">Crocosphaera chwakensis CCY0110</name>
    <dbReference type="NCBI Taxonomy" id="391612"/>
    <lineage>
        <taxon>Bacteria</taxon>
        <taxon>Bacillati</taxon>
        <taxon>Cyanobacteriota</taxon>
        <taxon>Cyanophyceae</taxon>
        <taxon>Oscillatoriophycideae</taxon>
        <taxon>Chroococcales</taxon>
        <taxon>Aphanothecaceae</taxon>
        <taxon>Crocosphaera</taxon>
        <taxon>Crocosphaera chwakensis</taxon>
    </lineage>
</organism>
<accession>A3IIL2</accession>
<sequence length="21" mass="2499">MAWDIIILFFLSFLKKTGKNI</sequence>
<name>A3IIL2_9CHRO</name>
<keyword evidence="2" id="KW-1185">Reference proteome</keyword>